<reference evidence="2" key="2">
    <citation type="submission" date="2020-04" db="EMBL/GenBank/DDBJ databases">
        <authorList>
            <person name="Santos R.A.C."/>
            <person name="Steenwyk J.L."/>
            <person name="Rivero-Menendez O."/>
            <person name="Mead M.E."/>
            <person name="Silva L.P."/>
            <person name="Bastos R.W."/>
            <person name="Alastruey-Izquierdo A."/>
            <person name="Goldman G.H."/>
            <person name="Rokas A."/>
        </authorList>
    </citation>
    <scope>NUCLEOTIDE SEQUENCE</scope>
    <source>
        <strain evidence="2">CNM-CM6805</strain>
    </source>
</reference>
<protein>
    <submittedName>
        <fullName evidence="2">Uncharacterized protein</fullName>
    </submittedName>
</protein>
<sequence length="956" mass="108311">MTENRSLSAPAADSSAVCPNVRFPPIEETLTYLLKTVTETNRQDLRHIPYQESILAMGGIDNSIKLLTRAIHPAVKQFENKEVTTKMLHEVREKQAATEEWEKDNGYLSFVTDDRNAAYWRGYVGQSENPRNRIMQHLRAIINSEESTLHYYVVAKGAGHRAINFMKLWTLVWPDHVNKHIPMVFANILEMFMARCFQTLAPGILEEYFGKAEYSGTGLNVVPPLLQGVSLSPSVRYTYSLQLEDSPDREIREWPQYRLKRRLEDQALSQERTGNSLKRHEYLEILTSAARAQLGISDLQPMDTTASLMKPFVMESCLRTVKDAVREPQKVVKPRGTLEAQVGIILDQHSYLRESQPLSYGATGECAVPWGITESGFCEENSLIWPFTFTQEVIQLSTSLSFKQMSPDEAEVISKANKDLIQASNLRIIIFSDAEVTRLLGLGRQISLNFRGTNVQAYVEIDEACIKRVFIHAPRPLSVLWANAGRQVVQWCEIFRFSAVVAEFKSTIHTTFYERTLVGAQIIKHYCDERDGRGKPMTTADSIDAGIRAWLYRKGFRTSAALERLKAVGGSFPKSIFLLWTSLPERPKDIAMPTTKILIKKRTRNGSRVFPPEKLQEMRDLYDEMQQEWPKDAQPISADPSGSIEYDTCSKSNKSLESSRVSGSSESLEHHENSESDDESDTGSTLDIEEVSQAMVAGERDDLEETGLTLCSSRSGKAQIRVLKVSECVGATTRKQIIAPRHDPTYGQLTQLETQTQISLLNGRLYQGHDWWSGHKNREDRHILGLDVLIHSVIRLRIRGFYLRHNKDKVLVQVELARLGEKHPNAYVVSERTDDPASCLAFRVTLKDEKRDQKVVYPTSPPTLETIFKVNSLVDWLHGATNSTLKTRGRRHIFINPNNANVAEDLKFFQNGGYILEDGSRCKKIPSNAEKRTRADSDEPEPEPEPEQPRGKKAAK</sequence>
<feature type="region of interest" description="Disordered" evidence="1">
    <location>
        <begin position="630"/>
        <end position="684"/>
    </location>
</feature>
<evidence type="ECO:0000313" key="3">
    <source>
        <dbReference type="Proteomes" id="UP000653565"/>
    </source>
</evidence>
<name>A0A8H4EC79_9EURO</name>
<evidence type="ECO:0000256" key="1">
    <source>
        <dbReference type="SAM" id="MobiDB-lite"/>
    </source>
</evidence>
<feature type="compositionally biased region" description="Low complexity" evidence="1">
    <location>
        <begin position="655"/>
        <end position="666"/>
    </location>
</feature>
<keyword evidence="3" id="KW-1185">Reference proteome</keyword>
<reference evidence="2" key="1">
    <citation type="journal article" date="2020" name="bioRxiv">
        <title>Genomic and phenotypic heterogeneity of clinical isolates of the human pathogens Aspergillus fumigatus, Aspergillus lentulus and Aspergillus fumigatiaffinis.</title>
        <authorList>
            <person name="dos Santos R.A.C."/>
            <person name="Steenwyk J.L."/>
            <person name="Rivero-Menendez O."/>
            <person name="Mead M.E."/>
            <person name="Silva L.P."/>
            <person name="Bastos R.W."/>
            <person name="Alastruey-Izquierdo A."/>
            <person name="Goldman G.H."/>
            <person name="Rokas A."/>
        </authorList>
    </citation>
    <scope>NUCLEOTIDE SEQUENCE</scope>
    <source>
        <strain evidence="2">CNM-CM6805</strain>
    </source>
</reference>
<dbReference type="OrthoDB" id="4457578at2759"/>
<proteinExistence type="predicted"/>
<dbReference type="Proteomes" id="UP000653565">
    <property type="component" value="Unassembled WGS sequence"/>
</dbReference>
<comment type="caution">
    <text evidence="2">The sequence shown here is derived from an EMBL/GenBank/DDBJ whole genome shotgun (WGS) entry which is preliminary data.</text>
</comment>
<dbReference type="CDD" id="cd00719">
    <property type="entry name" value="GIY-YIG_SF"/>
    <property type="match status" value="1"/>
</dbReference>
<evidence type="ECO:0000313" key="2">
    <source>
        <dbReference type="EMBL" id="KAF4227406.1"/>
    </source>
</evidence>
<feature type="region of interest" description="Disordered" evidence="1">
    <location>
        <begin position="919"/>
        <end position="956"/>
    </location>
</feature>
<accession>A0A8H4EC79</accession>
<dbReference type="EMBL" id="JAAAPX010000182">
    <property type="protein sequence ID" value="KAF4227406.1"/>
    <property type="molecule type" value="Genomic_DNA"/>
</dbReference>
<dbReference type="AlphaFoldDB" id="A0A8H4EC79"/>
<organism evidence="2 3">
    <name type="scientific">Aspergillus fumigatiaffinis</name>
    <dbReference type="NCBI Taxonomy" id="340414"/>
    <lineage>
        <taxon>Eukaryota</taxon>
        <taxon>Fungi</taxon>
        <taxon>Dikarya</taxon>
        <taxon>Ascomycota</taxon>
        <taxon>Pezizomycotina</taxon>
        <taxon>Eurotiomycetes</taxon>
        <taxon>Eurotiomycetidae</taxon>
        <taxon>Eurotiales</taxon>
        <taxon>Aspergillaceae</taxon>
        <taxon>Aspergillus</taxon>
        <taxon>Aspergillus subgen. Fumigati</taxon>
    </lineage>
</organism>
<gene>
    <name evidence="2" type="ORF">CNMCM6805_003046</name>
</gene>